<feature type="compositionally biased region" description="Polar residues" evidence="3">
    <location>
        <begin position="190"/>
        <end position="205"/>
    </location>
</feature>
<feature type="compositionally biased region" description="Polar residues" evidence="3">
    <location>
        <begin position="335"/>
        <end position="359"/>
    </location>
</feature>
<evidence type="ECO:0000313" key="6">
    <source>
        <dbReference type="EMBL" id="WLO57494.1"/>
    </source>
</evidence>
<dbReference type="PROSITE" id="PS50951">
    <property type="entry name" value="SARAH"/>
    <property type="match status" value="1"/>
</dbReference>
<keyword evidence="2" id="KW-0677">Repeat</keyword>
<organism evidence="6">
    <name type="scientific">Halisarca dujardinii</name>
    <name type="common">Dujardin's slime sponge</name>
    <dbReference type="NCBI Taxonomy" id="2583056"/>
    <lineage>
        <taxon>Eukaryota</taxon>
        <taxon>Metazoa</taxon>
        <taxon>Porifera</taxon>
        <taxon>Demospongiae</taxon>
        <taxon>Verongimorpha</taxon>
        <taxon>Chondrillida</taxon>
        <taxon>Halisarcidae</taxon>
        <taxon>Halisarca</taxon>
    </lineage>
</organism>
<dbReference type="PROSITE" id="PS50020">
    <property type="entry name" value="WW_DOMAIN_2"/>
    <property type="match status" value="2"/>
</dbReference>
<dbReference type="Gene3D" id="2.20.70.10">
    <property type="match status" value="2"/>
</dbReference>
<dbReference type="InterPro" id="IPR011524">
    <property type="entry name" value="SARAH_dom"/>
</dbReference>
<dbReference type="GO" id="GO:0008285">
    <property type="term" value="P:negative regulation of cell population proliferation"/>
    <property type="evidence" value="ECO:0007669"/>
    <property type="project" value="TreeGrafter"/>
</dbReference>
<name>A0AA49X8S1_HALDU</name>
<dbReference type="SMART" id="SM00456">
    <property type="entry name" value="WW"/>
    <property type="match status" value="2"/>
</dbReference>
<accession>A0AA49X8S1</accession>
<feature type="compositionally biased region" description="Basic and acidic residues" evidence="3">
    <location>
        <begin position="145"/>
        <end position="162"/>
    </location>
</feature>
<feature type="region of interest" description="Disordered" evidence="3">
    <location>
        <begin position="307"/>
        <end position="385"/>
    </location>
</feature>
<dbReference type="EMBL" id="OQ877037">
    <property type="protein sequence ID" value="WLO57494.1"/>
    <property type="molecule type" value="mRNA"/>
</dbReference>
<dbReference type="AlphaFoldDB" id="A0AA49X8S1"/>
<evidence type="ECO:0000256" key="3">
    <source>
        <dbReference type="SAM" id="MobiDB-lite"/>
    </source>
</evidence>
<sequence length="626" mass="69833">MPKKKSKSAKGTSVIEGGTYITKDQTTRAAQILNGQDGSLSERSKSMVDVSLLSSNHNGIADTSPPRIRKHESVSNISIDPYKKGGTLKSRNPFKNFIKRVTGGQRTDYPATISQISVESQHAVVVFRADSSLSSSSGRSLLDNLHQEPGTERSDTWMRYKEGGPVGAKPMYKTAPTAKSSESRPHTFAGMSQSTSMFSIKNPPSSGHPVANGSPPSEPTRPNSIATSYDKLPGHSPPQARAHETSGWRHYVKSKQKTTTKLPACDEWEDSTSFVIVMNTGPICPSDPEYRQTAEELMTISPTVMRNKSFTTGEQSMRRSSDTTTDSGVCGSETRPLQSLPSTPCAQSLISVRNNSGVSSPELRPSVSSVDEDFSSDSSLSMPPGWEVEFASQGQKYYMDHNTRTTHWVHPYSKELGLPSDWDAVQSSSYGLYYVDHLNKTAQYYHPGHLTPPPPYQHRKQNSSPTDKRRLPSRSHSHRQSQIFKISDRCSSIPRRSLSLKDEANNRVVQESSALHSKQLSTITYIPPNPHQVADIPYWLRSYSATSLGLTPPADSQHSEWTEFSHEELDFFSTALLRMMKKDMEHVVKEHDYYRISLQQEIENRQESEVYDSDSDILREMTETFV</sequence>
<feature type="region of interest" description="Disordered" evidence="3">
    <location>
        <begin position="134"/>
        <end position="249"/>
    </location>
</feature>
<dbReference type="FunFam" id="2.20.70.10:FF:000035">
    <property type="entry name" value="Salvador homolog 1 (Drosophila)"/>
    <property type="match status" value="1"/>
</dbReference>
<dbReference type="GO" id="GO:0060090">
    <property type="term" value="F:molecular adaptor activity"/>
    <property type="evidence" value="ECO:0007669"/>
    <property type="project" value="InterPro"/>
</dbReference>
<proteinExistence type="evidence at transcript level"/>
<dbReference type="PANTHER" id="PTHR47522">
    <property type="entry name" value="SALVADOR FAMILY WW DOMAIN-CONTAINING PROTEIN 1"/>
    <property type="match status" value="1"/>
</dbReference>
<dbReference type="GO" id="GO:0006915">
    <property type="term" value="P:apoptotic process"/>
    <property type="evidence" value="ECO:0007669"/>
    <property type="project" value="InterPro"/>
</dbReference>
<dbReference type="Pfam" id="PF00397">
    <property type="entry name" value="WW"/>
    <property type="match status" value="1"/>
</dbReference>
<evidence type="ECO:0000256" key="1">
    <source>
        <dbReference type="ARBA" id="ARBA00022553"/>
    </source>
</evidence>
<dbReference type="CDD" id="cd00201">
    <property type="entry name" value="WW"/>
    <property type="match status" value="2"/>
</dbReference>
<feature type="region of interest" description="Disordered" evidence="3">
    <location>
        <begin position="445"/>
        <end position="482"/>
    </location>
</feature>
<feature type="domain" description="WW" evidence="4">
    <location>
        <begin position="416"/>
        <end position="449"/>
    </location>
</feature>
<reference evidence="6" key="1">
    <citation type="submission" date="2023-04" db="EMBL/GenBank/DDBJ databases">
        <authorList>
            <person name="Mikhailov K."/>
            <person name="Lyupina Y."/>
        </authorList>
    </citation>
    <scope>NUCLEOTIDE SEQUENCE</scope>
</reference>
<dbReference type="SUPFAM" id="SSF51045">
    <property type="entry name" value="WW domain"/>
    <property type="match status" value="2"/>
</dbReference>
<dbReference type="GO" id="GO:0043065">
    <property type="term" value="P:positive regulation of apoptotic process"/>
    <property type="evidence" value="ECO:0007669"/>
    <property type="project" value="TreeGrafter"/>
</dbReference>
<dbReference type="InterPro" id="IPR036020">
    <property type="entry name" value="WW_dom_sf"/>
</dbReference>
<keyword evidence="1" id="KW-0597">Phosphoprotein</keyword>
<evidence type="ECO:0000259" key="5">
    <source>
        <dbReference type="PROSITE" id="PS50951"/>
    </source>
</evidence>
<dbReference type="InterPro" id="IPR030030">
    <property type="entry name" value="Sav"/>
</dbReference>
<dbReference type="GO" id="GO:0005829">
    <property type="term" value="C:cytosol"/>
    <property type="evidence" value="ECO:0007669"/>
    <property type="project" value="TreeGrafter"/>
</dbReference>
<evidence type="ECO:0000259" key="4">
    <source>
        <dbReference type="PROSITE" id="PS50020"/>
    </source>
</evidence>
<dbReference type="PANTHER" id="PTHR47522:SF2">
    <property type="entry name" value="PROTEIN SALVADOR HOMOLOG 1"/>
    <property type="match status" value="1"/>
</dbReference>
<protein>
    <submittedName>
        <fullName evidence="6">SAV1</fullName>
    </submittedName>
</protein>
<dbReference type="GO" id="GO:0035329">
    <property type="term" value="P:hippo signaling"/>
    <property type="evidence" value="ECO:0007669"/>
    <property type="project" value="InterPro"/>
</dbReference>
<dbReference type="InterPro" id="IPR001202">
    <property type="entry name" value="WW_dom"/>
</dbReference>
<feature type="domain" description="WW" evidence="4">
    <location>
        <begin position="380"/>
        <end position="413"/>
    </location>
</feature>
<evidence type="ECO:0000256" key="2">
    <source>
        <dbReference type="ARBA" id="ARBA00022737"/>
    </source>
</evidence>
<feature type="region of interest" description="Disordered" evidence="3">
    <location>
        <begin position="56"/>
        <end position="75"/>
    </location>
</feature>
<feature type="domain" description="SARAH" evidence="5">
    <location>
        <begin position="558"/>
        <end position="605"/>
    </location>
</feature>